<keyword evidence="6 9" id="KW-0472">Membrane</keyword>
<evidence type="ECO:0000313" key="10">
    <source>
        <dbReference type="EMBL" id="NGM15890.1"/>
    </source>
</evidence>
<keyword evidence="2" id="KW-1003">Cell membrane</keyword>
<evidence type="ECO:0000256" key="4">
    <source>
        <dbReference type="ARBA" id="ARBA00022692"/>
    </source>
</evidence>
<dbReference type="GO" id="GO:0005886">
    <property type="term" value="C:plasma membrane"/>
    <property type="evidence" value="ECO:0007669"/>
    <property type="project" value="UniProtKB-SubCell"/>
</dbReference>
<evidence type="ECO:0000256" key="8">
    <source>
        <dbReference type="SAM" id="MobiDB-lite"/>
    </source>
</evidence>
<dbReference type="Proteomes" id="UP000478148">
    <property type="component" value="Unassembled WGS sequence"/>
</dbReference>
<dbReference type="AlphaFoldDB" id="A0A6M1LCA7"/>
<name>A0A6M1LCA7_9ACTN</name>
<evidence type="ECO:0000256" key="2">
    <source>
        <dbReference type="ARBA" id="ARBA00022475"/>
    </source>
</evidence>
<evidence type="ECO:0000256" key="1">
    <source>
        <dbReference type="ARBA" id="ARBA00004651"/>
    </source>
</evidence>
<feature type="region of interest" description="Disordered" evidence="8">
    <location>
        <begin position="107"/>
        <end position="134"/>
    </location>
</feature>
<accession>A0A6M1LCA7</accession>
<keyword evidence="5 9" id="KW-1133">Transmembrane helix</keyword>
<reference evidence="10 11" key="1">
    <citation type="submission" date="2020-02" db="EMBL/GenBank/DDBJ databases">
        <title>Draft Genome Sequence of Verrucosispora sp. Strain CWR15, Isolated from Gulf of Mexico Sponge.</title>
        <authorList>
            <person name="Kennedy S.J."/>
            <person name="Cella E."/>
            <person name="Azarian T."/>
            <person name="Baker B.J."/>
            <person name="Shaw L.N."/>
        </authorList>
    </citation>
    <scope>NUCLEOTIDE SEQUENCE [LARGE SCALE GENOMIC DNA]</scope>
    <source>
        <strain evidence="10 11">CWR15</strain>
    </source>
</reference>
<feature type="compositionally biased region" description="Basic residues" evidence="8">
    <location>
        <begin position="122"/>
        <end position="134"/>
    </location>
</feature>
<evidence type="ECO:0000256" key="9">
    <source>
        <dbReference type="SAM" id="Phobius"/>
    </source>
</evidence>
<protein>
    <submittedName>
        <fullName evidence="10">DUF2029 domain-containing protein</fullName>
    </submittedName>
</protein>
<dbReference type="InterPro" id="IPR018584">
    <property type="entry name" value="GT87"/>
</dbReference>
<proteinExistence type="inferred from homology"/>
<evidence type="ECO:0000256" key="6">
    <source>
        <dbReference type="ARBA" id="ARBA00023136"/>
    </source>
</evidence>
<dbReference type="RefSeq" id="WP_164449756.1">
    <property type="nucleotide sequence ID" value="NZ_SAIY01000012.1"/>
</dbReference>
<organism evidence="10 11">
    <name type="scientific">Verrucosispora sioxanthis</name>
    <dbReference type="NCBI Taxonomy" id="2499994"/>
    <lineage>
        <taxon>Bacteria</taxon>
        <taxon>Bacillati</taxon>
        <taxon>Actinomycetota</taxon>
        <taxon>Actinomycetes</taxon>
        <taxon>Micromonosporales</taxon>
        <taxon>Micromonosporaceae</taxon>
        <taxon>Micromonospora</taxon>
    </lineage>
</organism>
<keyword evidence="3" id="KW-0808">Transferase</keyword>
<evidence type="ECO:0000256" key="5">
    <source>
        <dbReference type="ARBA" id="ARBA00022989"/>
    </source>
</evidence>
<evidence type="ECO:0000256" key="3">
    <source>
        <dbReference type="ARBA" id="ARBA00022679"/>
    </source>
</evidence>
<dbReference type="GO" id="GO:0016758">
    <property type="term" value="F:hexosyltransferase activity"/>
    <property type="evidence" value="ECO:0007669"/>
    <property type="project" value="InterPro"/>
</dbReference>
<feature type="transmembrane region" description="Helical" evidence="9">
    <location>
        <begin position="7"/>
        <end position="25"/>
    </location>
</feature>
<comment type="caution">
    <text evidence="10">The sequence shown here is derived from an EMBL/GenBank/DDBJ whole genome shotgun (WGS) entry which is preliminary data.</text>
</comment>
<sequence length="152" mass="16547">MRDRRAALLWVGFAVAALVSVALVLRRPDRLSDLHIYHGALTDLRAGRPLYGYVAPNGGPFTYPPFAALVLWPITTVPLGVVEALWLAATCAAVIALAVPVGRALPPAAAPPHRSPVEARAGRRRRRPSASRRSRRCSWSPRRCRATCALVR</sequence>
<keyword evidence="11" id="KW-1185">Reference proteome</keyword>
<comment type="subcellular location">
    <subcellularLocation>
        <location evidence="1">Cell membrane</location>
        <topology evidence="1">Multi-pass membrane protein</topology>
    </subcellularLocation>
</comment>
<dbReference type="EMBL" id="SAIY01000012">
    <property type="protein sequence ID" value="NGM15890.1"/>
    <property type="molecule type" value="Genomic_DNA"/>
</dbReference>
<gene>
    <name evidence="10" type="ORF">ENC19_26275</name>
</gene>
<dbReference type="Pfam" id="PF09594">
    <property type="entry name" value="GT87"/>
    <property type="match status" value="1"/>
</dbReference>
<keyword evidence="4 9" id="KW-0812">Transmembrane</keyword>
<evidence type="ECO:0000256" key="7">
    <source>
        <dbReference type="ARBA" id="ARBA00024033"/>
    </source>
</evidence>
<evidence type="ECO:0000313" key="11">
    <source>
        <dbReference type="Proteomes" id="UP000478148"/>
    </source>
</evidence>
<comment type="similarity">
    <text evidence="7">Belongs to the glycosyltransferase 87 family.</text>
</comment>